<dbReference type="InterPro" id="IPR007891">
    <property type="entry name" value="CHASE3"/>
</dbReference>
<keyword evidence="4" id="KW-0472">Membrane</keyword>
<comment type="similarity">
    <text evidence="2">Belongs to the methyl-accepting chemotaxis (MCP) protein family.</text>
</comment>
<dbReference type="CDD" id="cd19410">
    <property type="entry name" value="HK9-like_sensor"/>
    <property type="match status" value="1"/>
</dbReference>
<feature type="transmembrane region" description="Helical" evidence="4">
    <location>
        <begin position="176"/>
        <end position="202"/>
    </location>
</feature>
<dbReference type="Gene3D" id="1.10.287.950">
    <property type="entry name" value="Methyl-accepting chemotaxis protein"/>
    <property type="match status" value="1"/>
</dbReference>
<gene>
    <name evidence="6" type="ORF">ENR15_01120</name>
</gene>
<evidence type="ECO:0000256" key="2">
    <source>
        <dbReference type="ARBA" id="ARBA00029447"/>
    </source>
</evidence>
<dbReference type="PROSITE" id="PS50111">
    <property type="entry name" value="CHEMOTAXIS_TRANSDUC_2"/>
    <property type="match status" value="1"/>
</dbReference>
<dbReference type="InterPro" id="IPR051310">
    <property type="entry name" value="MCP_chemotaxis"/>
</dbReference>
<keyword evidence="4" id="KW-1133">Transmembrane helix</keyword>
<dbReference type="SUPFAM" id="SSF58104">
    <property type="entry name" value="Methyl-accepting chemotaxis protein (MCP) signaling domain"/>
    <property type="match status" value="1"/>
</dbReference>
<dbReference type="PANTHER" id="PTHR43531:SF11">
    <property type="entry name" value="METHYL-ACCEPTING CHEMOTAXIS PROTEIN 3"/>
    <property type="match status" value="1"/>
</dbReference>
<evidence type="ECO:0000313" key="6">
    <source>
        <dbReference type="EMBL" id="HGF99298.1"/>
    </source>
</evidence>
<keyword evidence="1" id="KW-0145">Chemotaxis</keyword>
<dbReference type="SMART" id="SM00283">
    <property type="entry name" value="MA"/>
    <property type="match status" value="1"/>
</dbReference>
<dbReference type="GO" id="GO:0007165">
    <property type="term" value="P:signal transduction"/>
    <property type="evidence" value="ECO:0007669"/>
    <property type="project" value="UniProtKB-KW"/>
</dbReference>
<evidence type="ECO:0000256" key="1">
    <source>
        <dbReference type="ARBA" id="ARBA00022500"/>
    </source>
</evidence>
<organism evidence="6">
    <name type="scientific">Planktothricoides sp. SpSt-374</name>
    <dbReference type="NCBI Taxonomy" id="2282167"/>
    <lineage>
        <taxon>Bacteria</taxon>
        <taxon>Bacillati</taxon>
        <taxon>Cyanobacteriota</taxon>
        <taxon>Cyanophyceae</taxon>
        <taxon>Oscillatoriophycideae</taxon>
        <taxon>Oscillatoriales</taxon>
        <taxon>Oscillatoriaceae</taxon>
        <taxon>Planktothricoides</taxon>
    </lineage>
</organism>
<sequence length="439" mass="47807">MKINQTVFGGFGGIVILMLLVAITASWSQKKLIDSAEEVTFVYKTKANLNALEKALVDAETGQRGFLYTNDISFLDPYNNSKIQPNNTLSSLKEDLNKDPDQIKIITEIGNLAQQKMQELDETILLKKAGKEKEVRDLVLSGEGKIIMDEIRIRVGEMIRIQEANLVIKQEESTRIYILAQFTSWGSTLLVIIFGSVISWMVARVIMRTIEQAAASISGSARELAATVEEQERIANAQASSINQTTTTMDELNISANQAAEQAETSAQAARHVGHLVMRLSEKSMEIGKMNNMVTELANQTNMLALNAAVEAVRAGEQGRGFNVVAGEIRRLADQSKKSADNIGMLVSDIRLLTATGANNGNEIMRIDNIVTAANNIVLSSQQISLTAKQQAIAIQQVLEAMNAINESAQQTATGISQTKTSIQMLTQAAEHLKSLGLG</sequence>
<feature type="transmembrane region" description="Helical" evidence="4">
    <location>
        <begin position="6"/>
        <end position="27"/>
    </location>
</feature>
<evidence type="ECO:0000256" key="3">
    <source>
        <dbReference type="PROSITE-ProRule" id="PRU00284"/>
    </source>
</evidence>
<keyword evidence="3" id="KW-0807">Transducer</keyword>
<dbReference type="EMBL" id="DSPX01000008">
    <property type="protein sequence ID" value="HGF99298.1"/>
    <property type="molecule type" value="Genomic_DNA"/>
</dbReference>
<keyword evidence="4" id="KW-0812">Transmembrane</keyword>
<dbReference type="GO" id="GO:0004888">
    <property type="term" value="F:transmembrane signaling receptor activity"/>
    <property type="evidence" value="ECO:0007669"/>
    <property type="project" value="TreeGrafter"/>
</dbReference>
<reference evidence="6" key="1">
    <citation type="journal article" date="2020" name="mSystems">
        <title>Genome- and Community-Level Interaction Insights into Carbon Utilization and Element Cycling Functions of Hydrothermarchaeota in Hydrothermal Sediment.</title>
        <authorList>
            <person name="Zhou Z."/>
            <person name="Liu Y."/>
            <person name="Xu W."/>
            <person name="Pan J."/>
            <person name="Luo Z.H."/>
            <person name="Li M."/>
        </authorList>
    </citation>
    <scope>NUCLEOTIDE SEQUENCE [LARGE SCALE GENOMIC DNA]</scope>
    <source>
        <strain evidence="6">SpSt-374</strain>
    </source>
</reference>
<name>A0A7C3VEV9_9CYAN</name>
<dbReference type="AlphaFoldDB" id="A0A7C3VEV9"/>
<evidence type="ECO:0000256" key="4">
    <source>
        <dbReference type="SAM" id="Phobius"/>
    </source>
</evidence>
<dbReference type="InterPro" id="IPR004089">
    <property type="entry name" value="MCPsignal_dom"/>
</dbReference>
<accession>A0A7C3VEV9</accession>
<dbReference type="GO" id="GO:0006935">
    <property type="term" value="P:chemotaxis"/>
    <property type="evidence" value="ECO:0007669"/>
    <property type="project" value="UniProtKB-KW"/>
</dbReference>
<protein>
    <submittedName>
        <fullName evidence="6">Chemotaxis protein</fullName>
    </submittedName>
</protein>
<dbReference type="Pfam" id="PF05227">
    <property type="entry name" value="CHASE3"/>
    <property type="match status" value="1"/>
</dbReference>
<dbReference type="Pfam" id="PF00015">
    <property type="entry name" value="MCPsignal"/>
    <property type="match status" value="1"/>
</dbReference>
<proteinExistence type="inferred from homology"/>
<comment type="caution">
    <text evidence="6">The sequence shown here is derived from an EMBL/GenBank/DDBJ whole genome shotgun (WGS) entry which is preliminary data.</text>
</comment>
<evidence type="ECO:0000259" key="5">
    <source>
        <dbReference type="PROSITE" id="PS50111"/>
    </source>
</evidence>
<feature type="domain" description="Methyl-accepting transducer" evidence="5">
    <location>
        <begin position="213"/>
        <end position="427"/>
    </location>
</feature>
<dbReference type="GO" id="GO:0005886">
    <property type="term" value="C:plasma membrane"/>
    <property type="evidence" value="ECO:0007669"/>
    <property type="project" value="TreeGrafter"/>
</dbReference>
<dbReference type="PANTHER" id="PTHR43531">
    <property type="entry name" value="PROTEIN ICFG"/>
    <property type="match status" value="1"/>
</dbReference>